<organism evidence="1 2">
    <name type="scientific">Saitozyma podzolica</name>
    <dbReference type="NCBI Taxonomy" id="1890683"/>
    <lineage>
        <taxon>Eukaryota</taxon>
        <taxon>Fungi</taxon>
        <taxon>Dikarya</taxon>
        <taxon>Basidiomycota</taxon>
        <taxon>Agaricomycotina</taxon>
        <taxon>Tremellomycetes</taxon>
        <taxon>Tremellales</taxon>
        <taxon>Trimorphomycetaceae</taxon>
        <taxon>Saitozyma</taxon>
    </lineage>
</organism>
<sequence length="318" mass="35819">MERRQIRPAPGELLTSDRHLPEMMRYVQHLVEGDEPEAVARNAALVYLAIITAFAERGLIQTDWAPRLVIDVEGREFEILLDNQEDVHDRSNTLNLAPAPSIKMDSAVRKLVSQDPAQLPKSKAFALLDALEVRDFADTTSRPVSAHPVAASVVLPDALRRDGGEVVMSVSEVKTIMDQLTVLRTLDERCTVLSVATNFAYWKLGVSYQAFADRRRADMSSSLHPRTEQKLLFDMLCNESDFQLASKDLTTQWNLKKRLQRSRKFLLLVKTFGENILHAVPEVSVTRLDPVKFEDLQKLATGSVEANKVKRILARMTS</sequence>
<reference evidence="1 2" key="1">
    <citation type="submission" date="2018-11" db="EMBL/GenBank/DDBJ databases">
        <title>Genome sequence of Saitozyma podzolica DSM 27192.</title>
        <authorList>
            <person name="Aliyu H."/>
            <person name="Gorte O."/>
            <person name="Ochsenreither K."/>
        </authorList>
    </citation>
    <scope>NUCLEOTIDE SEQUENCE [LARGE SCALE GENOMIC DNA]</scope>
    <source>
        <strain evidence="1 2">DSM 27192</strain>
    </source>
</reference>
<name>A0A427XPE2_9TREE</name>
<evidence type="ECO:0000313" key="2">
    <source>
        <dbReference type="Proteomes" id="UP000279259"/>
    </source>
</evidence>
<dbReference type="AlphaFoldDB" id="A0A427XPE2"/>
<evidence type="ECO:0000313" key="1">
    <source>
        <dbReference type="EMBL" id="RSH80707.1"/>
    </source>
</evidence>
<gene>
    <name evidence="1" type="ORF">EHS25_007185</name>
</gene>
<accession>A0A427XPE2</accession>
<protein>
    <submittedName>
        <fullName evidence="1">Uncharacterized protein</fullName>
    </submittedName>
</protein>
<proteinExistence type="predicted"/>
<dbReference type="EMBL" id="RSCD01000034">
    <property type="protein sequence ID" value="RSH80707.1"/>
    <property type="molecule type" value="Genomic_DNA"/>
</dbReference>
<dbReference type="OrthoDB" id="2592994at2759"/>
<comment type="caution">
    <text evidence="1">The sequence shown here is derived from an EMBL/GenBank/DDBJ whole genome shotgun (WGS) entry which is preliminary data.</text>
</comment>
<keyword evidence="2" id="KW-1185">Reference proteome</keyword>
<dbReference type="Proteomes" id="UP000279259">
    <property type="component" value="Unassembled WGS sequence"/>
</dbReference>